<feature type="transmembrane region" description="Helical" evidence="1">
    <location>
        <begin position="26"/>
        <end position="50"/>
    </location>
</feature>
<evidence type="ECO:0000313" key="3">
    <source>
        <dbReference type="Proteomes" id="UP000282876"/>
    </source>
</evidence>
<evidence type="ECO:0000256" key="1">
    <source>
        <dbReference type="SAM" id="Phobius"/>
    </source>
</evidence>
<proteinExistence type="predicted"/>
<accession>A0A437AME7</accession>
<comment type="caution">
    <text evidence="2">The sequence shown here is derived from an EMBL/GenBank/DDBJ whole genome shotgun (WGS) entry which is preliminary data.</text>
</comment>
<dbReference type="Proteomes" id="UP000282876">
    <property type="component" value="Unassembled WGS sequence"/>
</dbReference>
<keyword evidence="1" id="KW-0472">Membrane</keyword>
<protein>
    <submittedName>
        <fullName evidence="2">Uncharacterized protein</fullName>
    </submittedName>
</protein>
<feature type="transmembrane region" description="Helical" evidence="1">
    <location>
        <begin position="133"/>
        <end position="150"/>
    </location>
</feature>
<sequence length="272" mass="32559">MPKKDTSIQISTDDLISVLKTSSQSFILDLIEGLFLLDFFFLYIVMIYMFSKLSYFLSFEQTFAFFNLLILILTIKKVYSKNQNKLKTFKKIFKIVIERLIKLVFGVLFLLNIYNCIYALVCVILEYKLSIKINQSIIPFLTLVFLTFYLMCRLEDFSHFFHILSLKTNLNIMIITFVLNNLVFSNFYFDFMVIFLFWFFLFLVVLIDMIIPSFIINLLDRSTRGSEEFYFYFIEKFMISILIFNQIHLECVMKNTLYARDMGIFLFKEEIN</sequence>
<dbReference type="EMBL" id="RCSS01000234">
    <property type="protein sequence ID" value="RVD92385.1"/>
    <property type="molecule type" value="Genomic_DNA"/>
</dbReference>
<dbReference type="VEuPathDB" id="MicrosporidiaDB:TUBRATIS_11090"/>
<evidence type="ECO:0000313" key="2">
    <source>
        <dbReference type="EMBL" id="RVD92385.1"/>
    </source>
</evidence>
<feature type="transmembrane region" description="Helical" evidence="1">
    <location>
        <begin position="62"/>
        <end position="79"/>
    </location>
</feature>
<feature type="transmembrane region" description="Helical" evidence="1">
    <location>
        <begin position="100"/>
        <end position="127"/>
    </location>
</feature>
<name>A0A437AME7_9MICR</name>
<feature type="transmembrane region" description="Helical" evidence="1">
    <location>
        <begin position="195"/>
        <end position="217"/>
    </location>
</feature>
<keyword evidence="3" id="KW-1185">Reference proteome</keyword>
<feature type="transmembrane region" description="Helical" evidence="1">
    <location>
        <begin position="229"/>
        <end position="247"/>
    </location>
</feature>
<organism evidence="2 3">
    <name type="scientific">Tubulinosema ratisbonensis</name>
    <dbReference type="NCBI Taxonomy" id="291195"/>
    <lineage>
        <taxon>Eukaryota</taxon>
        <taxon>Fungi</taxon>
        <taxon>Fungi incertae sedis</taxon>
        <taxon>Microsporidia</taxon>
        <taxon>Tubulinosematoidea</taxon>
        <taxon>Tubulinosematidae</taxon>
        <taxon>Tubulinosema</taxon>
    </lineage>
</organism>
<gene>
    <name evidence="2" type="ORF">TUBRATIS_11090</name>
</gene>
<reference evidence="2 3" key="1">
    <citation type="submission" date="2018-10" db="EMBL/GenBank/DDBJ databases">
        <title>Draft genome sequence of the microsporidian Tubulinosema ratisbonensis.</title>
        <authorList>
            <person name="Polonais V."/>
            <person name="Peyretaillade E."/>
            <person name="Niehus S."/>
            <person name="Wawrzyniak I."/>
            <person name="Franchet A."/>
            <person name="Gaspin C."/>
            <person name="Reichstadt M."/>
            <person name="Belser C."/>
            <person name="Labadie K."/>
            <person name="Delbac F."/>
            <person name="Ferrandon D."/>
        </authorList>
    </citation>
    <scope>NUCLEOTIDE SEQUENCE [LARGE SCALE GENOMIC DNA]</scope>
    <source>
        <strain evidence="2 3">Franzen</strain>
    </source>
</reference>
<keyword evidence="1" id="KW-0812">Transmembrane</keyword>
<keyword evidence="1" id="KW-1133">Transmembrane helix</keyword>
<dbReference type="AlphaFoldDB" id="A0A437AME7"/>